<dbReference type="Gene3D" id="3.40.50.1390">
    <property type="entry name" value="Resolvase, N-terminal catalytic domain"/>
    <property type="match status" value="1"/>
</dbReference>
<dbReference type="SUPFAM" id="SSF53041">
    <property type="entry name" value="Resolvase-like"/>
    <property type="match status" value="1"/>
</dbReference>
<protein>
    <recommendedName>
        <fullName evidence="3">Resolvase/invertase-type recombinase catalytic domain-containing protein</fullName>
    </recommendedName>
</protein>
<dbReference type="PATRIC" id="fig|1441095.3.peg.3814"/>
<dbReference type="PANTHER" id="PTHR30461">
    <property type="entry name" value="DNA-INVERTASE FROM LAMBDOID PROPHAGE"/>
    <property type="match status" value="1"/>
</dbReference>
<dbReference type="CDD" id="cd00338">
    <property type="entry name" value="Ser_Recombinase"/>
    <property type="match status" value="1"/>
</dbReference>
<dbReference type="InterPro" id="IPR036162">
    <property type="entry name" value="Resolvase-like_N_sf"/>
</dbReference>
<reference evidence="5" key="1">
    <citation type="submission" date="2015-08" db="EMBL/GenBank/DDBJ databases">
        <title>Genome sequencing project for genomic taxonomy and phylogenomics of Bacillus-like bacteria.</title>
        <authorList>
            <person name="Liu B."/>
            <person name="Wang J."/>
            <person name="Zhu Y."/>
            <person name="Liu G."/>
            <person name="Chen Q."/>
            <person name="Chen Z."/>
            <person name="Lan J."/>
            <person name="Che J."/>
            <person name="Ge C."/>
            <person name="Shi H."/>
            <person name="Pan Z."/>
            <person name="Liu X."/>
        </authorList>
    </citation>
    <scope>NUCLEOTIDE SEQUENCE [LARGE SCALE GENOMIC DNA]</scope>
    <source>
        <strain evidence="5">FJAT-4402</strain>
    </source>
</reference>
<keyword evidence="1" id="KW-0238">DNA-binding</keyword>
<evidence type="ECO:0000259" key="3">
    <source>
        <dbReference type="PROSITE" id="PS51736"/>
    </source>
</evidence>
<dbReference type="STRING" id="1441095.AM592_17180"/>
<dbReference type="AlphaFoldDB" id="A0A0M4FJ80"/>
<organism evidence="4 5">
    <name type="scientific">Bacillus gobiensis</name>
    <dbReference type="NCBI Taxonomy" id="1441095"/>
    <lineage>
        <taxon>Bacteria</taxon>
        <taxon>Bacillati</taxon>
        <taxon>Bacillota</taxon>
        <taxon>Bacilli</taxon>
        <taxon>Bacillales</taxon>
        <taxon>Bacillaceae</taxon>
        <taxon>Bacillus</taxon>
    </lineage>
</organism>
<evidence type="ECO:0000256" key="1">
    <source>
        <dbReference type="ARBA" id="ARBA00023125"/>
    </source>
</evidence>
<feature type="domain" description="Resolvase/invertase-type recombinase catalytic" evidence="3">
    <location>
        <begin position="1"/>
        <end position="80"/>
    </location>
</feature>
<dbReference type="InterPro" id="IPR050639">
    <property type="entry name" value="SSR_resolvase"/>
</dbReference>
<dbReference type="Pfam" id="PF00239">
    <property type="entry name" value="Resolvase"/>
    <property type="match status" value="1"/>
</dbReference>
<accession>A0A0M4FJ80</accession>
<dbReference type="PANTHER" id="PTHR30461:SF2">
    <property type="entry name" value="SERINE RECOMBINASE PINE-RELATED"/>
    <property type="match status" value="1"/>
</dbReference>
<gene>
    <name evidence="4" type="ORF">AM592_17180</name>
</gene>
<dbReference type="PROSITE" id="PS51736">
    <property type="entry name" value="RECOMBINASES_3"/>
    <property type="match status" value="1"/>
</dbReference>
<dbReference type="InterPro" id="IPR006119">
    <property type="entry name" value="Resolv_N"/>
</dbReference>
<dbReference type="GO" id="GO:0003677">
    <property type="term" value="F:DNA binding"/>
    <property type="evidence" value="ECO:0007669"/>
    <property type="project" value="UniProtKB-KW"/>
</dbReference>
<reference evidence="4 5" key="2">
    <citation type="journal article" date="2016" name="Int. J. Syst. Evol. Microbiol.">
        <title>Bacillus gobiensis sp. nov., isolated from a soil sample.</title>
        <authorList>
            <person name="Liu B."/>
            <person name="Liu G.H."/>
            <person name="Cetin S."/>
            <person name="Schumann P."/>
            <person name="Pan Z.Z."/>
            <person name="Chen Q.Q."/>
        </authorList>
    </citation>
    <scope>NUCLEOTIDE SEQUENCE [LARGE SCALE GENOMIC DNA]</scope>
    <source>
        <strain evidence="4 5">FJAT-4402</strain>
    </source>
</reference>
<name>A0A0M4FJ80_9BACI</name>
<proteinExistence type="predicted"/>
<evidence type="ECO:0000313" key="4">
    <source>
        <dbReference type="EMBL" id="ALC83111.1"/>
    </source>
</evidence>
<keyword evidence="2" id="KW-0233">DNA recombination</keyword>
<sequence>MDRGESGKNIKGRPALQQLLHDAKSKDFDLVLVWKVNRFSRKTKDLLNIVEELEMRNIVFHFKGGRIHLLRMSSLPLFLF</sequence>
<dbReference type="GO" id="GO:0000150">
    <property type="term" value="F:DNA strand exchange activity"/>
    <property type="evidence" value="ECO:0007669"/>
    <property type="project" value="InterPro"/>
</dbReference>
<dbReference type="Proteomes" id="UP000067625">
    <property type="component" value="Chromosome"/>
</dbReference>
<keyword evidence="5" id="KW-1185">Reference proteome</keyword>
<evidence type="ECO:0000313" key="5">
    <source>
        <dbReference type="Proteomes" id="UP000067625"/>
    </source>
</evidence>
<evidence type="ECO:0000256" key="2">
    <source>
        <dbReference type="ARBA" id="ARBA00023172"/>
    </source>
</evidence>
<dbReference type="EMBL" id="CP012600">
    <property type="protein sequence ID" value="ALC83111.1"/>
    <property type="molecule type" value="Genomic_DNA"/>
</dbReference>